<proteinExistence type="predicted"/>
<evidence type="ECO:0000313" key="1">
    <source>
        <dbReference type="EMBL" id="CAG8568005.1"/>
    </source>
</evidence>
<dbReference type="Proteomes" id="UP000789739">
    <property type="component" value="Unassembled WGS sequence"/>
</dbReference>
<gene>
    <name evidence="1" type="ORF">PBRASI_LOCUS5947</name>
</gene>
<sequence length="122" mass="14164">MVTLNLWLDMESGRTLKELGDACCLTLIRKAQPVSKQFERNTVSFDVREDFLIDGGAYMKDVVVTFIDKKEYKERRVTLLGTREALEEMKPGDHLVTFGLVEFQKETEKELKQMTKEEELTI</sequence>
<reference evidence="1" key="1">
    <citation type="submission" date="2021-06" db="EMBL/GenBank/DDBJ databases">
        <authorList>
            <person name="Kallberg Y."/>
            <person name="Tangrot J."/>
            <person name="Rosling A."/>
        </authorList>
    </citation>
    <scope>NUCLEOTIDE SEQUENCE</scope>
    <source>
        <strain evidence="1">BR232B</strain>
    </source>
</reference>
<dbReference type="OrthoDB" id="10422468at2759"/>
<comment type="caution">
    <text evidence="1">The sequence shown here is derived from an EMBL/GenBank/DDBJ whole genome shotgun (WGS) entry which is preliminary data.</text>
</comment>
<keyword evidence="2" id="KW-1185">Reference proteome</keyword>
<evidence type="ECO:0000313" key="2">
    <source>
        <dbReference type="Proteomes" id="UP000789739"/>
    </source>
</evidence>
<dbReference type="AlphaFoldDB" id="A0A9N9BKT6"/>
<name>A0A9N9BKT6_9GLOM</name>
<organism evidence="1 2">
    <name type="scientific">Paraglomus brasilianum</name>
    <dbReference type="NCBI Taxonomy" id="144538"/>
    <lineage>
        <taxon>Eukaryota</taxon>
        <taxon>Fungi</taxon>
        <taxon>Fungi incertae sedis</taxon>
        <taxon>Mucoromycota</taxon>
        <taxon>Glomeromycotina</taxon>
        <taxon>Glomeromycetes</taxon>
        <taxon>Paraglomerales</taxon>
        <taxon>Paraglomeraceae</taxon>
        <taxon>Paraglomus</taxon>
    </lineage>
</organism>
<dbReference type="EMBL" id="CAJVPI010000743">
    <property type="protein sequence ID" value="CAG8568005.1"/>
    <property type="molecule type" value="Genomic_DNA"/>
</dbReference>
<accession>A0A9N9BKT6</accession>
<protein>
    <submittedName>
        <fullName evidence="1">9825_t:CDS:1</fullName>
    </submittedName>
</protein>